<dbReference type="RefSeq" id="WP_012185973.1">
    <property type="nucleotide sequence ID" value="NC_009954.1"/>
</dbReference>
<keyword evidence="2" id="KW-0489">Methyltransferase</keyword>
<dbReference type="InterPro" id="IPR029063">
    <property type="entry name" value="SAM-dependent_MTases_sf"/>
</dbReference>
<dbReference type="HOGENOM" id="CLU_037990_12_0_2"/>
<keyword evidence="1" id="KW-0812">Transmembrane</keyword>
<protein>
    <submittedName>
        <fullName evidence="2">Methyltransferase type 11</fullName>
    </submittedName>
</protein>
<gene>
    <name evidence="2" type="ordered locus">Cmaq_0921</name>
</gene>
<keyword evidence="2" id="KW-0808">Transferase</keyword>
<evidence type="ECO:0000313" key="2">
    <source>
        <dbReference type="EMBL" id="ABW01754.1"/>
    </source>
</evidence>
<dbReference type="CDD" id="cd02440">
    <property type="entry name" value="AdoMet_MTases"/>
    <property type="match status" value="1"/>
</dbReference>
<dbReference type="eggNOG" id="arCOG04348">
    <property type="taxonomic scope" value="Archaea"/>
</dbReference>
<keyword evidence="1" id="KW-1133">Transmembrane helix</keyword>
<dbReference type="STRING" id="397948.Cmaq_0921"/>
<dbReference type="Proteomes" id="UP000001137">
    <property type="component" value="Chromosome"/>
</dbReference>
<dbReference type="Gene3D" id="3.40.50.150">
    <property type="entry name" value="Vaccinia Virus protein VP39"/>
    <property type="match status" value="1"/>
</dbReference>
<proteinExistence type="predicted"/>
<keyword evidence="1" id="KW-0472">Membrane</keyword>
<dbReference type="GO" id="GO:0008168">
    <property type="term" value="F:methyltransferase activity"/>
    <property type="evidence" value="ECO:0007669"/>
    <property type="project" value="UniProtKB-KW"/>
</dbReference>
<dbReference type="OrthoDB" id="30774at2157"/>
<dbReference type="AlphaFoldDB" id="A8MD98"/>
<accession>A8MD98</accession>
<sequence>MVKYSIYETYSAIIPVYERTSKAITLGLIGKWRRKTINLGLKALNDSGNELSVLDAGSGPGNMTVELIKSGVKLRRVVLLDQSVAMLNTAPNLNYIDKVCGSFEHMPFRDSVFNMIIMGFSLHTANDLRRTYCEISRILNDNGVLASVSIGKPINPIYRALGWLYTVAAIPLITLVFAGPRYVSYFYDIHNIYVQLPPNNVFRSMANGCLRLIQYRDEVLGLANIIIMRKWNHG</sequence>
<dbReference type="KEGG" id="cma:Cmaq_0921"/>
<dbReference type="GO" id="GO:0032259">
    <property type="term" value="P:methylation"/>
    <property type="evidence" value="ECO:0007669"/>
    <property type="project" value="UniProtKB-KW"/>
</dbReference>
<evidence type="ECO:0000313" key="3">
    <source>
        <dbReference type="Proteomes" id="UP000001137"/>
    </source>
</evidence>
<name>A8MD98_CALMQ</name>
<reference evidence="2 3" key="1">
    <citation type="submission" date="2007-10" db="EMBL/GenBank/DDBJ databases">
        <title>Complete sequence of Caldivirga maquilingensis IC-167.</title>
        <authorList>
            <consortium name="US DOE Joint Genome Institute"/>
            <person name="Copeland A."/>
            <person name="Lucas S."/>
            <person name="Lapidus A."/>
            <person name="Barry K."/>
            <person name="Glavina del Rio T."/>
            <person name="Dalin E."/>
            <person name="Tice H."/>
            <person name="Pitluck S."/>
            <person name="Saunders E."/>
            <person name="Brettin T."/>
            <person name="Bruce D."/>
            <person name="Detter J.C."/>
            <person name="Han C."/>
            <person name="Schmutz J."/>
            <person name="Larimer F."/>
            <person name="Land M."/>
            <person name="Hauser L."/>
            <person name="Kyrpides N."/>
            <person name="Ivanova N."/>
            <person name="Biddle J.F."/>
            <person name="Zhang Z."/>
            <person name="Fitz-Gibbon S.T."/>
            <person name="Lowe T.M."/>
            <person name="Saltikov C."/>
            <person name="House C.H."/>
            <person name="Richardson P."/>
        </authorList>
    </citation>
    <scope>NUCLEOTIDE SEQUENCE [LARGE SCALE GENOMIC DNA]</scope>
    <source>
        <strain evidence="3">ATCC 700844 / DSM 13496 / JCM 10307 / IC-167</strain>
    </source>
</reference>
<feature type="transmembrane region" description="Helical" evidence="1">
    <location>
        <begin position="157"/>
        <end position="178"/>
    </location>
</feature>
<dbReference type="GeneID" id="5710308"/>
<dbReference type="EMBL" id="CP000852">
    <property type="protein sequence ID" value="ABW01754.1"/>
    <property type="molecule type" value="Genomic_DNA"/>
</dbReference>
<dbReference type="Pfam" id="PF01209">
    <property type="entry name" value="Ubie_methyltran"/>
    <property type="match status" value="1"/>
</dbReference>
<organism evidence="2 3">
    <name type="scientific">Caldivirga maquilingensis (strain ATCC 700844 / DSM 13496 / JCM 10307 / IC-167)</name>
    <dbReference type="NCBI Taxonomy" id="397948"/>
    <lineage>
        <taxon>Archaea</taxon>
        <taxon>Thermoproteota</taxon>
        <taxon>Thermoprotei</taxon>
        <taxon>Thermoproteales</taxon>
        <taxon>Thermoproteaceae</taxon>
        <taxon>Caldivirga</taxon>
    </lineage>
</organism>
<dbReference type="SUPFAM" id="SSF53335">
    <property type="entry name" value="S-adenosyl-L-methionine-dependent methyltransferases"/>
    <property type="match status" value="1"/>
</dbReference>
<keyword evidence="3" id="KW-1185">Reference proteome</keyword>
<evidence type="ECO:0000256" key="1">
    <source>
        <dbReference type="SAM" id="Phobius"/>
    </source>
</evidence>